<dbReference type="OMA" id="LMPHAPL"/>
<reference evidence="2" key="1">
    <citation type="submission" date="2008-07" db="EMBL/GenBank/DDBJ databases">
        <title>Annotation of Ajellomyces capsulatus strain H88.</title>
        <authorList>
            <person name="Champion M."/>
            <person name="Cuomo C."/>
            <person name="Ma L.-J."/>
            <person name="Henn M.R."/>
            <person name="Sil A."/>
            <person name="Goldman B."/>
            <person name="Young S.K."/>
            <person name="Kodira C.D."/>
            <person name="Zeng Q."/>
            <person name="Koehrsen M."/>
            <person name="Alvarado L."/>
            <person name="Berlin A."/>
            <person name="Borenstein D."/>
            <person name="Chen Z."/>
            <person name="Engels R."/>
            <person name="Freedman E."/>
            <person name="Gellesch M."/>
            <person name="Goldberg J."/>
            <person name="Griggs A."/>
            <person name="Gujja S."/>
            <person name="Heiman D."/>
            <person name="Hepburn T."/>
            <person name="Howarth C."/>
            <person name="Jen D."/>
            <person name="Larson L."/>
            <person name="Lewis B."/>
            <person name="Mehta T."/>
            <person name="Park D."/>
            <person name="Pearson M."/>
            <person name="Roberts A."/>
            <person name="Saif S."/>
            <person name="Shea T."/>
            <person name="Shenoy N."/>
            <person name="Sisk P."/>
            <person name="Stolte C."/>
            <person name="Sykes S."/>
            <person name="Walk T."/>
            <person name="White J."/>
            <person name="Yandava C."/>
            <person name="Klein B."/>
            <person name="McEwen J.G."/>
            <person name="Puccia R."/>
            <person name="Goldman G.H."/>
            <person name="Felipe M.S."/>
            <person name="Nino-Vega G."/>
            <person name="San-Blas G."/>
            <person name="Taylor J."/>
            <person name="Mendoza L."/>
            <person name="Galagan J."/>
            <person name="Nusbaum C."/>
            <person name="Birren B."/>
        </authorList>
    </citation>
    <scope>NUCLEOTIDE SEQUENCE [LARGE SCALE GENOMIC DNA]</scope>
    <source>
        <strain evidence="2">H88</strain>
    </source>
</reference>
<accession>F0UF11</accession>
<proteinExistence type="predicted"/>
<sequence length="283" mass="29624">MEAVGCAHEAAAVAEAEVDFAGTAVVDMDGYFVDGAAGVVGGDVEAVVDVGVGVGDALGDAVRQEGVAVADVRKLRDDMAGLMPHAPLVHAYTVVVGVVEVEEVVGDGHEQHEVEGGEGVVDDRLPEDMTYPAVGAGEEVQMRMDQEVRLDVGWKGIDRRRVGYGVAGWVVLENPVAVEEEVGEEIVGRLAGSSGQVQAGGVLFGVIRGDDGPLTVVDEVEGDMAAGVAPEVQREGCGMVPIAGLRHQQEHSAQWGVLLALQWKVFPQLSDLLPARKVRLEPP</sequence>
<dbReference type="AlphaFoldDB" id="F0UF11"/>
<evidence type="ECO:0000313" key="1">
    <source>
        <dbReference type="EMBL" id="EGC44868.1"/>
    </source>
</evidence>
<organism evidence="2">
    <name type="scientific">Ajellomyces capsulatus (strain H88)</name>
    <name type="common">Darling's disease fungus</name>
    <name type="synonym">Histoplasma capsulatum</name>
    <dbReference type="NCBI Taxonomy" id="544711"/>
    <lineage>
        <taxon>Eukaryota</taxon>
        <taxon>Fungi</taxon>
        <taxon>Dikarya</taxon>
        <taxon>Ascomycota</taxon>
        <taxon>Pezizomycotina</taxon>
        <taxon>Eurotiomycetes</taxon>
        <taxon>Eurotiomycetidae</taxon>
        <taxon>Onygenales</taxon>
        <taxon>Ajellomycetaceae</taxon>
        <taxon>Histoplasma</taxon>
    </lineage>
</organism>
<dbReference type="EMBL" id="DS990638">
    <property type="protein sequence ID" value="EGC44868.1"/>
    <property type="molecule type" value="Genomic_DNA"/>
</dbReference>
<dbReference type="HOGENOM" id="CLU_085754_0_0_1"/>
<evidence type="ECO:0000313" key="2">
    <source>
        <dbReference type="Proteomes" id="UP000008142"/>
    </source>
</evidence>
<protein>
    <submittedName>
        <fullName evidence="1">Uncharacterized protein</fullName>
    </submittedName>
</protein>
<gene>
    <name evidence="1" type="ORF">HCEG_04083</name>
</gene>
<dbReference type="Proteomes" id="UP000008142">
    <property type="component" value="Unassembled WGS sequence"/>
</dbReference>
<name>F0UF11_AJEC8</name>